<dbReference type="PANTHER" id="PTHR23117:SF13">
    <property type="entry name" value="GUANYLATE KINASE"/>
    <property type="match status" value="1"/>
</dbReference>
<evidence type="ECO:0000313" key="12">
    <source>
        <dbReference type="Proteomes" id="UP000661507"/>
    </source>
</evidence>
<dbReference type="GO" id="GO:0005829">
    <property type="term" value="C:cytosol"/>
    <property type="evidence" value="ECO:0007669"/>
    <property type="project" value="TreeGrafter"/>
</dbReference>
<dbReference type="InterPro" id="IPR008144">
    <property type="entry name" value="Guanylate_kin-like_dom"/>
</dbReference>
<dbReference type="PANTHER" id="PTHR23117">
    <property type="entry name" value="GUANYLATE KINASE-RELATED"/>
    <property type="match status" value="1"/>
</dbReference>
<reference evidence="11" key="1">
    <citation type="journal article" date="2014" name="Int. J. Syst. Evol. Microbiol.">
        <title>Complete genome sequence of Corynebacterium casei LMG S-19264T (=DSM 44701T), isolated from a smear-ripened cheese.</title>
        <authorList>
            <consortium name="US DOE Joint Genome Institute (JGI-PGF)"/>
            <person name="Walter F."/>
            <person name="Albersmeier A."/>
            <person name="Kalinowski J."/>
            <person name="Ruckert C."/>
        </authorList>
    </citation>
    <scope>NUCLEOTIDE SEQUENCE</scope>
    <source>
        <strain evidence="11">CGMCC 1.3617</strain>
    </source>
</reference>
<keyword evidence="4 9" id="KW-0808">Transferase</keyword>
<comment type="caution">
    <text evidence="9">Lacks conserved residue(s) required for the propagation of feature annotation.</text>
</comment>
<dbReference type="HAMAP" id="MF_00328">
    <property type="entry name" value="Guanylate_kinase"/>
    <property type="match status" value="1"/>
</dbReference>
<comment type="similarity">
    <text evidence="1 9">Belongs to the guanylate kinase family.</text>
</comment>
<dbReference type="PROSITE" id="PS50052">
    <property type="entry name" value="GUANYLATE_KINASE_2"/>
    <property type="match status" value="1"/>
</dbReference>
<dbReference type="Gene3D" id="3.40.50.300">
    <property type="entry name" value="P-loop containing nucleotide triphosphate hydrolases"/>
    <property type="match status" value="1"/>
</dbReference>
<keyword evidence="6 9" id="KW-0418">Kinase</keyword>
<dbReference type="GO" id="GO:0005524">
    <property type="term" value="F:ATP binding"/>
    <property type="evidence" value="ECO:0007669"/>
    <property type="project" value="UniProtKB-UniRule"/>
</dbReference>
<dbReference type="EMBL" id="BMKW01000010">
    <property type="protein sequence ID" value="GGJ29016.1"/>
    <property type="molecule type" value="Genomic_DNA"/>
</dbReference>
<organism evidence="11 12">
    <name type="scientific">Neoroseomonas lacus</name>
    <dbReference type="NCBI Taxonomy" id="287609"/>
    <lineage>
        <taxon>Bacteria</taxon>
        <taxon>Pseudomonadati</taxon>
        <taxon>Pseudomonadota</taxon>
        <taxon>Alphaproteobacteria</taxon>
        <taxon>Acetobacterales</taxon>
        <taxon>Acetobacteraceae</taxon>
        <taxon>Neoroseomonas</taxon>
    </lineage>
</organism>
<proteinExistence type="inferred from homology"/>
<evidence type="ECO:0000256" key="2">
    <source>
        <dbReference type="ARBA" id="ARBA00012961"/>
    </source>
</evidence>
<evidence type="ECO:0000313" key="11">
    <source>
        <dbReference type="EMBL" id="GGJ29016.1"/>
    </source>
</evidence>
<dbReference type="Gene3D" id="3.30.63.10">
    <property type="entry name" value="Guanylate Kinase phosphate binding domain"/>
    <property type="match status" value="1"/>
</dbReference>
<dbReference type="GO" id="GO:0004385">
    <property type="term" value="F:GMP kinase activity"/>
    <property type="evidence" value="ECO:0007669"/>
    <property type="project" value="UniProtKB-UniRule"/>
</dbReference>
<feature type="domain" description="Guanylate kinase-like" evidence="10">
    <location>
        <begin position="63"/>
        <end position="242"/>
    </location>
</feature>
<keyword evidence="12" id="KW-1185">Reference proteome</keyword>
<keyword evidence="5 9" id="KW-0547">Nucleotide-binding</keyword>
<dbReference type="NCBIfam" id="TIGR03263">
    <property type="entry name" value="guanyl_kin"/>
    <property type="match status" value="1"/>
</dbReference>
<dbReference type="InterPro" id="IPR017665">
    <property type="entry name" value="Guanylate_kinase"/>
</dbReference>
<gene>
    <name evidence="9 11" type="primary">gmk</name>
    <name evidence="11" type="ORF">GCM10011320_40350</name>
</gene>
<comment type="catalytic activity">
    <reaction evidence="9">
        <text>GMP + ATP = GDP + ADP</text>
        <dbReference type="Rhea" id="RHEA:20780"/>
        <dbReference type="ChEBI" id="CHEBI:30616"/>
        <dbReference type="ChEBI" id="CHEBI:58115"/>
        <dbReference type="ChEBI" id="CHEBI:58189"/>
        <dbReference type="ChEBI" id="CHEBI:456216"/>
        <dbReference type="EC" id="2.7.4.8"/>
    </reaction>
</comment>
<dbReference type="AlphaFoldDB" id="A0A917NVH1"/>
<comment type="caution">
    <text evidence="11">The sequence shown here is derived from an EMBL/GenBank/DDBJ whole genome shotgun (WGS) entry which is preliminary data.</text>
</comment>
<evidence type="ECO:0000256" key="1">
    <source>
        <dbReference type="ARBA" id="ARBA00005790"/>
    </source>
</evidence>
<dbReference type="FunFam" id="3.30.63.10:FF:000002">
    <property type="entry name" value="Guanylate kinase 1"/>
    <property type="match status" value="1"/>
</dbReference>
<dbReference type="Pfam" id="PF00625">
    <property type="entry name" value="Guanylate_kin"/>
    <property type="match status" value="1"/>
</dbReference>
<reference evidence="11" key="2">
    <citation type="submission" date="2020-09" db="EMBL/GenBank/DDBJ databases">
        <authorList>
            <person name="Sun Q."/>
            <person name="Zhou Y."/>
        </authorList>
    </citation>
    <scope>NUCLEOTIDE SEQUENCE</scope>
    <source>
        <strain evidence="11">CGMCC 1.3617</strain>
    </source>
</reference>
<evidence type="ECO:0000256" key="3">
    <source>
        <dbReference type="ARBA" id="ARBA00016296"/>
    </source>
</evidence>
<evidence type="ECO:0000256" key="9">
    <source>
        <dbReference type="HAMAP-Rule" id="MF_00328"/>
    </source>
</evidence>
<evidence type="ECO:0000256" key="6">
    <source>
        <dbReference type="ARBA" id="ARBA00022777"/>
    </source>
</evidence>
<dbReference type="EC" id="2.7.4.8" evidence="2 9"/>
<evidence type="ECO:0000259" key="10">
    <source>
        <dbReference type="PROSITE" id="PS50052"/>
    </source>
</evidence>
<evidence type="ECO:0000256" key="5">
    <source>
        <dbReference type="ARBA" id="ARBA00022741"/>
    </source>
</evidence>
<name>A0A917NVH1_9PROT</name>
<accession>A0A917NVH1</accession>
<dbReference type="SMART" id="SM00072">
    <property type="entry name" value="GuKc"/>
    <property type="match status" value="1"/>
</dbReference>
<evidence type="ECO:0000256" key="8">
    <source>
        <dbReference type="ARBA" id="ARBA00030128"/>
    </source>
</evidence>
<comment type="function">
    <text evidence="9">Essential for recycling GMP and indirectly, cGMP.</text>
</comment>
<dbReference type="InterPro" id="IPR020590">
    <property type="entry name" value="Guanylate_kinase_CS"/>
</dbReference>
<protein>
    <recommendedName>
        <fullName evidence="3 9">Guanylate kinase</fullName>
        <ecNumber evidence="2 9">2.7.4.8</ecNumber>
    </recommendedName>
    <alternativeName>
        <fullName evidence="8 9">GMP kinase</fullName>
    </alternativeName>
</protein>
<dbReference type="PROSITE" id="PS00856">
    <property type="entry name" value="GUANYLATE_KINASE_1"/>
    <property type="match status" value="1"/>
</dbReference>
<keyword evidence="9" id="KW-0963">Cytoplasm</keyword>
<dbReference type="Proteomes" id="UP000661507">
    <property type="component" value="Unassembled WGS sequence"/>
</dbReference>
<dbReference type="InterPro" id="IPR027417">
    <property type="entry name" value="P-loop_NTPase"/>
</dbReference>
<evidence type="ECO:0000256" key="4">
    <source>
        <dbReference type="ARBA" id="ARBA00022679"/>
    </source>
</evidence>
<sequence length="264" mass="29296">MRRDKGGENDDENRKRHWERSYVAFLPNLFIDMGCCIAQCKADGVPGHRRRLVMALEPIARRGLCLVLAAAPGAGKTSVSRALLATEPALSLSISATTRAPRPAEQEGVHYFFKTPEQFDAMVTQGEFLEHAHFLGRAYGTPRAAVEAALAAGHDVLFDIEWQGHRQMKANLPEDVVGIFLLPPSLPDLEARLRGRGQDSDVEIARRMAAAREEITHWDEFDHIVVNRDFETTVAAVRSILHAARSERRRQPGMAGFIARLLAG</sequence>
<keyword evidence="7 9" id="KW-0067">ATP-binding</keyword>
<dbReference type="CDD" id="cd00071">
    <property type="entry name" value="GMPK"/>
    <property type="match status" value="1"/>
</dbReference>
<dbReference type="SUPFAM" id="SSF52540">
    <property type="entry name" value="P-loop containing nucleoside triphosphate hydrolases"/>
    <property type="match status" value="1"/>
</dbReference>
<dbReference type="InterPro" id="IPR008145">
    <property type="entry name" value="GK/Ca_channel_bsu"/>
</dbReference>
<evidence type="ECO:0000256" key="7">
    <source>
        <dbReference type="ARBA" id="ARBA00022840"/>
    </source>
</evidence>
<comment type="subcellular location">
    <subcellularLocation>
        <location evidence="9">Cytoplasm</location>
    </subcellularLocation>
</comment>